<dbReference type="EC" id="2.7.13.3" evidence="3"/>
<evidence type="ECO:0000256" key="9">
    <source>
        <dbReference type="ARBA" id="ARBA00022989"/>
    </source>
</evidence>
<feature type="domain" description="HPt" evidence="17">
    <location>
        <begin position="633"/>
        <end position="731"/>
    </location>
</feature>
<feature type="transmembrane region" description="Helical" evidence="14">
    <location>
        <begin position="129"/>
        <end position="152"/>
    </location>
</feature>
<feature type="transmembrane region" description="Helical" evidence="14">
    <location>
        <begin position="5"/>
        <end position="23"/>
    </location>
</feature>
<dbReference type="FunFam" id="3.30.565.10:FF:000010">
    <property type="entry name" value="Sensor histidine kinase RcsC"/>
    <property type="match status" value="1"/>
</dbReference>
<evidence type="ECO:0000256" key="12">
    <source>
        <dbReference type="PROSITE-ProRule" id="PRU00110"/>
    </source>
</evidence>
<evidence type="ECO:0000256" key="10">
    <source>
        <dbReference type="ARBA" id="ARBA00023012"/>
    </source>
</evidence>
<sequence length="731" mass="78028">MVEPVCKAALMAILCSTIIGAAVRQLVTVTTWVTLSAAIPFVAALWLTRQGRVRGGALLLVVSIYVLITTTALWTTAVLDVVYLYAIAIFMAGLALGRQAIAMLALTGGVLVVCLVLAEHRGLLPAPDYPGGVTTTIMAALTGLLMAAWAVSRAVAATERARVGWMETTEKLQAVLAGLEVRVEQRTAALSEANAKLHDEIQIRNLIQADLLDARNEAEAATEAKARFVANVSHEIRTPLNGILGIGDLLAQADLPESARRHVETIRSCGKIMVGLVNDVLDFSRLEAKAVELQQLDFGLTNALEGALAPLRVVAARRQLELGLQIDEAIPRWLRGDPNRLSQVIANLAGNAVKFTPEGRVHVEAALDHAEPGRVWVRLRVRDTGVGMSADAAQRVFEPFVQADSSTTREYGGTGLGLTIAKQLVEQMGGELTLESTLGEGTTFEFTLEFATPTAPPAGDFSSPWWTLDREGPALELLIVEDNPVNLEVSDAMLARLGHARVPATNGADALELLFARRFDVVLMDCQLPGMDGLELTRAVRGRPGPNRETPFIAVTAHDSARQRELTSLAGMQQFVAKPVRFEVLAKALHAVAPARGKAPDGGESAEMAEAVGPAADLDPNTLAQLRQLEEFKPGMLAQMSARFLEQAEQQVQIIERAMLDRLGKLDTLATVAKAAHTLKGSSATIGASAVSKLAARIEADARSGRAPGSNAAKVRAALEAVRPALNHLEL</sequence>
<dbReference type="Pfam" id="PF01627">
    <property type="entry name" value="Hpt"/>
    <property type="match status" value="1"/>
</dbReference>
<keyword evidence="18" id="KW-0808">Transferase</keyword>
<dbReference type="GO" id="GO:0000155">
    <property type="term" value="F:phosphorelay sensor kinase activity"/>
    <property type="evidence" value="ECO:0007669"/>
    <property type="project" value="InterPro"/>
</dbReference>
<dbReference type="Gene3D" id="3.40.50.2300">
    <property type="match status" value="1"/>
</dbReference>
<dbReference type="CDD" id="cd00088">
    <property type="entry name" value="HPT"/>
    <property type="match status" value="1"/>
</dbReference>
<dbReference type="SUPFAM" id="SSF52172">
    <property type="entry name" value="CheY-like"/>
    <property type="match status" value="1"/>
</dbReference>
<dbReference type="PANTHER" id="PTHR45339:SF1">
    <property type="entry name" value="HYBRID SIGNAL TRANSDUCTION HISTIDINE KINASE J"/>
    <property type="match status" value="1"/>
</dbReference>
<evidence type="ECO:0000256" key="6">
    <source>
        <dbReference type="ARBA" id="ARBA00022692"/>
    </source>
</evidence>
<evidence type="ECO:0000256" key="5">
    <source>
        <dbReference type="ARBA" id="ARBA00022553"/>
    </source>
</evidence>
<dbReference type="Proteomes" id="UP000031599">
    <property type="component" value="Unassembled WGS sequence"/>
</dbReference>
<dbReference type="InterPro" id="IPR036641">
    <property type="entry name" value="HPT_dom_sf"/>
</dbReference>
<dbReference type="CDD" id="cd00082">
    <property type="entry name" value="HisKA"/>
    <property type="match status" value="1"/>
</dbReference>
<dbReference type="CDD" id="cd16922">
    <property type="entry name" value="HATPase_EvgS-ArcB-TorS-like"/>
    <property type="match status" value="1"/>
</dbReference>
<dbReference type="AlphaFoldDB" id="A0A0C2CQX0"/>
<dbReference type="SMART" id="SM00387">
    <property type="entry name" value="HATPase_c"/>
    <property type="match status" value="1"/>
</dbReference>
<dbReference type="PANTHER" id="PTHR45339">
    <property type="entry name" value="HYBRID SIGNAL TRANSDUCTION HISTIDINE KINASE J"/>
    <property type="match status" value="1"/>
</dbReference>
<dbReference type="PROSITE" id="PS50894">
    <property type="entry name" value="HPT"/>
    <property type="match status" value="1"/>
</dbReference>
<dbReference type="CDD" id="cd17546">
    <property type="entry name" value="REC_hyHK_CKI1_RcsC-like"/>
    <property type="match status" value="1"/>
</dbReference>
<dbReference type="InterPro" id="IPR036097">
    <property type="entry name" value="HisK_dim/P_sf"/>
</dbReference>
<evidence type="ECO:0000256" key="8">
    <source>
        <dbReference type="ARBA" id="ARBA00022840"/>
    </source>
</evidence>
<keyword evidence="10" id="KW-0902">Two-component regulatory system</keyword>
<feature type="domain" description="Histidine kinase" evidence="15">
    <location>
        <begin position="231"/>
        <end position="452"/>
    </location>
</feature>
<dbReference type="Pfam" id="PF00072">
    <property type="entry name" value="Response_reg"/>
    <property type="match status" value="1"/>
</dbReference>
<dbReference type="InterPro" id="IPR008207">
    <property type="entry name" value="Sig_transdc_His_kin_Hpt_dom"/>
</dbReference>
<dbReference type="Gene3D" id="3.30.565.10">
    <property type="entry name" value="Histidine kinase-like ATPase, C-terminal domain"/>
    <property type="match status" value="1"/>
</dbReference>
<dbReference type="SUPFAM" id="SSF55874">
    <property type="entry name" value="ATPase domain of HSP90 chaperone/DNA topoisomerase II/histidine kinase"/>
    <property type="match status" value="1"/>
</dbReference>
<dbReference type="Pfam" id="PF02518">
    <property type="entry name" value="HATPase_c"/>
    <property type="match status" value="1"/>
</dbReference>
<keyword evidence="5 13" id="KW-0597">Phosphoprotein</keyword>
<dbReference type="InterPro" id="IPR011006">
    <property type="entry name" value="CheY-like_superfamily"/>
</dbReference>
<comment type="caution">
    <text evidence="18">The sequence shown here is derived from an EMBL/GenBank/DDBJ whole genome shotgun (WGS) entry which is preliminary data.</text>
</comment>
<evidence type="ECO:0000313" key="19">
    <source>
        <dbReference type="Proteomes" id="UP000031599"/>
    </source>
</evidence>
<dbReference type="GO" id="GO:0005886">
    <property type="term" value="C:plasma membrane"/>
    <property type="evidence" value="ECO:0007669"/>
    <property type="project" value="UniProtKB-SubCell"/>
</dbReference>
<dbReference type="Pfam" id="PF00512">
    <property type="entry name" value="HisKA"/>
    <property type="match status" value="1"/>
</dbReference>
<keyword evidence="9 14" id="KW-1133">Transmembrane helix</keyword>
<dbReference type="SMART" id="SM00388">
    <property type="entry name" value="HisKA"/>
    <property type="match status" value="1"/>
</dbReference>
<keyword evidence="18" id="KW-0418">Kinase</keyword>
<evidence type="ECO:0000256" key="7">
    <source>
        <dbReference type="ARBA" id="ARBA00022741"/>
    </source>
</evidence>
<dbReference type="GO" id="GO:0005524">
    <property type="term" value="F:ATP binding"/>
    <property type="evidence" value="ECO:0007669"/>
    <property type="project" value="UniProtKB-KW"/>
</dbReference>
<evidence type="ECO:0000256" key="4">
    <source>
        <dbReference type="ARBA" id="ARBA00022475"/>
    </source>
</evidence>
<dbReference type="Gene3D" id="1.20.120.160">
    <property type="entry name" value="HPT domain"/>
    <property type="match status" value="1"/>
</dbReference>
<protein>
    <recommendedName>
        <fullName evidence="3">histidine kinase</fullName>
        <ecNumber evidence="3">2.7.13.3</ecNumber>
    </recommendedName>
</protein>
<evidence type="ECO:0000256" key="1">
    <source>
        <dbReference type="ARBA" id="ARBA00000085"/>
    </source>
</evidence>
<evidence type="ECO:0000256" key="2">
    <source>
        <dbReference type="ARBA" id="ARBA00004651"/>
    </source>
</evidence>
<feature type="transmembrane region" description="Helical" evidence="14">
    <location>
        <begin position="29"/>
        <end position="48"/>
    </location>
</feature>
<dbReference type="PROSITE" id="PS50110">
    <property type="entry name" value="RESPONSE_REGULATORY"/>
    <property type="match status" value="1"/>
</dbReference>
<keyword evidence="8" id="KW-0067">ATP-binding</keyword>
<dbReference type="InterPro" id="IPR005467">
    <property type="entry name" value="His_kinase_dom"/>
</dbReference>
<evidence type="ECO:0000256" key="11">
    <source>
        <dbReference type="ARBA" id="ARBA00023136"/>
    </source>
</evidence>
<evidence type="ECO:0000256" key="13">
    <source>
        <dbReference type="PROSITE-ProRule" id="PRU00169"/>
    </source>
</evidence>
<organism evidence="18 19">
    <name type="scientific">Enhygromyxa salina</name>
    <dbReference type="NCBI Taxonomy" id="215803"/>
    <lineage>
        <taxon>Bacteria</taxon>
        <taxon>Pseudomonadati</taxon>
        <taxon>Myxococcota</taxon>
        <taxon>Polyangia</taxon>
        <taxon>Nannocystales</taxon>
        <taxon>Nannocystaceae</taxon>
        <taxon>Enhygromyxa</taxon>
    </lineage>
</organism>
<dbReference type="InterPro" id="IPR004358">
    <property type="entry name" value="Sig_transdc_His_kin-like_C"/>
</dbReference>
<keyword evidence="7" id="KW-0547">Nucleotide-binding</keyword>
<feature type="modified residue" description="Phosphohistidine" evidence="12">
    <location>
        <position position="677"/>
    </location>
</feature>
<evidence type="ECO:0000256" key="3">
    <source>
        <dbReference type="ARBA" id="ARBA00012438"/>
    </source>
</evidence>
<dbReference type="InterPro" id="IPR003661">
    <property type="entry name" value="HisK_dim/P_dom"/>
</dbReference>
<keyword evidence="4" id="KW-1003">Cell membrane</keyword>
<feature type="modified residue" description="4-aspartylphosphate" evidence="13">
    <location>
        <position position="525"/>
    </location>
</feature>
<feature type="transmembrane region" description="Helical" evidence="14">
    <location>
        <begin position="55"/>
        <end position="75"/>
    </location>
</feature>
<evidence type="ECO:0000313" key="18">
    <source>
        <dbReference type="EMBL" id="KIG13576.1"/>
    </source>
</evidence>
<accession>A0A0C2CQX0</accession>
<dbReference type="Gene3D" id="1.10.287.130">
    <property type="match status" value="1"/>
</dbReference>
<dbReference type="SUPFAM" id="SSF47384">
    <property type="entry name" value="Homodimeric domain of signal transducing histidine kinase"/>
    <property type="match status" value="1"/>
</dbReference>
<feature type="transmembrane region" description="Helical" evidence="14">
    <location>
        <begin position="104"/>
        <end position="123"/>
    </location>
</feature>
<gene>
    <name evidence="18" type="ORF">DB30_07907</name>
</gene>
<dbReference type="SUPFAM" id="SSF47226">
    <property type="entry name" value="Histidine-containing phosphotransfer domain, HPT domain"/>
    <property type="match status" value="1"/>
</dbReference>
<dbReference type="InterPro" id="IPR036890">
    <property type="entry name" value="HATPase_C_sf"/>
</dbReference>
<dbReference type="InterPro" id="IPR003594">
    <property type="entry name" value="HATPase_dom"/>
</dbReference>
<dbReference type="PRINTS" id="PR00344">
    <property type="entry name" value="BCTRLSENSOR"/>
</dbReference>
<proteinExistence type="predicted"/>
<evidence type="ECO:0000259" key="17">
    <source>
        <dbReference type="PROSITE" id="PS50894"/>
    </source>
</evidence>
<dbReference type="SMART" id="SM00448">
    <property type="entry name" value="REC"/>
    <property type="match status" value="1"/>
</dbReference>
<dbReference type="InterPro" id="IPR001789">
    <property type="entry name" value="Sig_transdc_resp-reg_receiver"/>
</dbReference>
<comment type="catalytic activity">
    <reaction evidence="1">
        <text>ATP + protein L-histidine = ADP + protein N-phospho-L-histidine.</text>
        <dbReference type="EC" id="2.7.13.3"/>
    </reaction>
</comment>
<dbReference type="EMBL" id="JMCC02000091">
    <property type="protein sequence ID" value="KIG13576.1"/>
    <property type="molecule type" value="Genomic_DNA"/>
</dbReference>
<dbReference type="PROSITE" id="PS50109">
    <property type="entry name" value="HIS_KIN"/>
    <property type="match status" value="1"/>
</dbReference>
<evidence type="ECO:0000259" key="16">
    <source>
        <dbReference type="PROSITE" id="PS50110"/>
    </source>
</evidence>
<evidence type="ECO:0000259" key="15">
    <source>
        <dbReference type="PROSITE" id="PS50109"/>
    </source>
</evidence>
<keyword evidence="6 14" id="KW-0812">Transmembrane</keyword>
<name>A0A0C2CQX0_9BACT</name>
<reference evidence="18 19" key="1">
    <citation type="submission" date="2014-12" db="EMBL/GenBank/DDBJ databases">
        <title>Genome assembly of Enhygromyxa salina DSM 15201.</title>
        <authorList>
            <person name="Sharma G."/>
            <person name="Subramanian S."/>
        </authorList>
    </citation>
    <scope>NUCLEOTIDE SEQUENCE [LARGE SCALE GENOMIC DNA]</scope>
    <source>
        <strain evidence="18 19">DSM 15201</strain>
    </source>
</reference>
<keyword evidence="11 14" id="KW-0472">Membrane</keyword>
<feature type="domain" description="Response regulatory" evidence="16">
    <location>
        <begin position="476"/>
        <end position="593"/>
    </location>
</feature>
<evidence type="ECO:0000256" key="14">
    <source>
        <dbReference type="SAM" id="Phobius"/>
    </source>
</evidence>
<comment type="subcellular location">
    <subcellularLocation>
        <location evidence="2">Cell membrane</location>
        <topology evidence="2">Multi-pass membrane protein</topology>
    </subcellularLocation>
</comment>